<keyword evidence="3" id="KW-1185">Reference proteome</keyword>
<dbReference type="Gene3D" id="3.40.50.1820">
    <property type="entry name" value="alpha/beta hydrolase"/>
    <property type="match status" value="1"/>
</dbReference>
<name>A0A2T2NIV7_CORCC</name>
<dbReference type="STRING" id="1448308.A0A2T2NIV7"/>
<evidence type="ECO:0000313" key="3">
    <source>
        <dbReference type="Proteomes" id="UP000240883"/>
    </source>
</evidence>
<dbReference type="InterPro" id="IPR050466">
    <property type="entry name" value="Carboxylest/Gibb_receptor"/>
</dbReference>
<sequence>MAEEYRRYAQPHPEWIDFPKNLPPGTRHTWLKRDRKPIEPDPKLDIDEFTINARDDYNILLRYYRRKQISDVPLFIYMHGGGFVSGSLDSDDRTCRAIAKAIDICVLSVEYRLAPEHQFPIGYEDCWDTLRWSTSKGAADLLKVQPEKGLLLGGTSAGANFAASLAHEYRDQGLNPPINGLVFWAGSWCHPDVRPPHLKPFILSVDEIDDSPSLRKSSIEHYRKKYGAPKDDTRYSPLLFEDWSNVANKAYFAICGWDPRRDEGICFAQILRQAGLEVRDHIYSGLPHGFWTTCPDLPVSEIWRQDVISGIKWLLQDERK</sequence>
<dbReference type="Pfam" id="PF07859">
    <property type="entry name" value="Abhydrolase_3"/>
    <property type="match status" value="1"/>
</dbReference>
<dbReference type="PANTHER" id="PTHR23024:SF166">
    <property type="entry name" value="ALPHA_BETA HYDROLASE FOLD-3 DOMAIN-CONTAINING PROTEIN-RELATED"/>
    <property type="match status" value="1"/>
</dbReference>
<organism evidence="2 3">
    <name type="scientific">Corynespora cassiicola Philippines</name>
    <dbReference type="NCBI Taxonomy" id="1448308"/>
    <lineage>
        <taxon>Eukaryota</taxon>
        <taxon>Fungi</taxon>
        <taxon>Dikarya</taxon>
        <taxon>Ascomycota</taxon>
        <taxon>Pezizomycotina</taxon>
        <taxon>Dothideomycetes</taxon>
        <taxon>Pleosporomycetidae</taxon>
        <taxon>Pleosporales</taxon>
        <taxon>Corynesporascaceae</taxon>
        <taxon>Corynespora</taxon>
    </lineage>
</organism>
<evidence type="ECO:0000313" key="2">
    <source>
        <dbReference type="EMBL" id="PSN64978.1"/>
    </source>
</evidence>
<dbReference type="GO" id="GO:0016787">
    <property type="term" value="F:hydrolase activity"/>
    <property type="evidence" value="ECO:0007669"/>
    <property type="project" value="UniProtKB-KW"/>
</dbReference>
<evidence type="ECO:0000259" key="1">
    <source>
        <dbReference type="Pfam" id="PF07859"/>
    </source>
</evidence>
<proteinExistence type="predicted"/>
<dbReference type="InterPro" id="IPR029058">
    <property type="entry name" value="AB_hydrolase_fold"/>
</dbReference>
<keyword evidence="2" id="KW-0378">Hydrolase</keyword>
<feature type="domain" description="Alpha/beta hydrolase fold-3" evidence="1">
    <location>
        <begin position="76"/>
        <end position="291"/>
    </location>
</feature>
<dbReference type="InterPro" id="IPR013094">
    <property type="entry name" value="AB_hydrolase_3"/>
</dbReference>
<gene>
    <name evidence="2" type="ORF">BS50DRAFT_527022</name>
</gene>
<dbReference type="AlphaFoldDB" id="A0A2T2NIV7"/>
<dbReference type="PANTHER" id="PTHR23024">
    <property type="entry name" value="ARYLACETAMIDE DEACETYLASE"/>
    <property type="match status" value="1"/>
</dbReference>
<dbReference type="OrthoDB" id="408631at2759"/>
<accession>A0A2T2NIV7</accession>
<reference evidence="2 3" key="1">
    <citation type="journal article" date="2018" name="Front. Microbiol.">
        <title>Genome-Wide Analysis of Corynespora cassiicola Leaf Fall Disease Putative Effectors.</title>
        <authorList>
            <person name="Lopez D."/>
            <person name="Ribeiro S."/>
            <person name="Label P."/>
            <person name="Fumanal B."/>
            <person name="Venisse J.S."/>
            <person name="Kohler A."/>
            <person name="de Oliveira R.R."/>
            <person name="Labutti K."/>
            <person name="Lipzen A."/>
            <person name="Lail K."/>
            <person name="Bauer D."/>
            <person name="Ohm R.A."/>
            <person name="Barry K.W."/>
            <person name="Spatafora J."/>
            <person name="Grigoriev I.V."/>
            <person name="Martin F.M."/>
            <person name="Pujade-Renaud V."/>
        </authorList>
    </citation>
    <scope>NUCLEOTIDE SEQUENCE [LARGE SCALE GENOMIC DNA]</scope>
    <source>
        <strain evidence="2 3">Philippines</strain>
    </source>
</reference>
<dbReference type="SUPFAM" id="SSF53474">
    <property type="entry name" value="alpha/beta-Hydrolases"/>
    <property type="match status" value="1"/>
</dbReference>
<dbReference type="Proteomes" id="UP000240883">
    <property type="component" value="Unassembled WGS sequence"/>
</dbReference>
<protein>
    <submittedName>
        <fullName evidence="2">Alpha/beta-hydrolase</fullName>
    </submittedName>
</protein>
<dbReference type="EMBL" id="KZ678137">
    <property type="protein sequence ID" value="PSN64978.1"/>
    <property type="molecule type" value="Genomic_DNA"/>
</dbReference>